<evidence type="ECO:0000256" key="2">
    <source>
        <dbReference type="ARBA" id="ARBA00022801"/>
    </source>
</evidence>
<keyword evidence="1" id="KW-0547">Nucleotide-binding</keyword>
<feature type="compositionally biased region" description="Polar residues" evidence="5">
    <location>
        <begin position="393"/>
        <end position="411"/>
    </location>
</feature>
<evidence type="ECO:0000256" key="3">
    <source>
        <dbReference type="ARBA" id="ARBA00022806"/>
    </source>
</evidence>
<dbReference type="GO" id="GO:0005524">
    <property type="term" value="F:ATP binding"/>
    <property type="evidence" value="ECO:0007669"/>
    <property type="project" value="UniProtKB-KW"/>
</dbReference>
<dbReference type="Pfam" id="PF00271">
    <property type="entry name" value="Helicase_C"/>
    <property type="match status" value="1"/>
</dbReference>
<dbReference type="InterPro" id="IPR011545">
    <property type="entry name" value="DEAD/DEAH_box_helicase_dom"/>
</dbReference>
<dbReference type="EMBL" id="MSZX01000002">
    <property type="protein sequence ID" value="OPA80086.1"/>
    <property type="molecule type" value="Genomic_DNA"/>
</dbReference>
<feature type="region of interest" description="Disordered" evidence="5">
    <location>
        <begin position="375"/>
        <end position="440"/>
    </location>
</feature>
<evidence type="ECO:0000256" key="5">
    <source>
        <dbReference type="SAM" id="MobiDB-lite"/>
    </source>
</evidence>
<name>A0A1T2XK41_9BACL</name>
<dbReference type="AlphaFoldDB" id="A0A1T2XK41"/>
<dbReference type="GO" id="GO:0016787">
    <property type="term" value="F:hydrolase activity"/>
    <property type="evidence" value="ECO:0007669"/>
    <property type="project" value="UniProtKB-KW"/>
</dbReference>
<evidence type="ECO:0000313" key="8">
    <source>
        <dbReference type="EMBL" id="OPA80086.1"/>
    </source>
</evidence>
<evidence type="ECO:0000259" key="6">
    <source>
        <dbReference type="PROSITE" id="PS51192"/>
    </source>
</evidence>
<dbReference type="InterPro" id="IPR044742">
    <property type="entry name" value="DEAD/DEAH_RhlB"/>
</dbReference>
<dbReference type="InterPro" id="IPR050547">
    <property type="entry name" value="DEAD_box_RNA_helicases"/>
</dbReference>
<dbReference type="PROSITE" id="PS51194">
    <property type="entry name" value="HELICASE_CTER"/>
    <property type="match status" value="1"/>
</dbReference>
<protein>
    <submittedName>
        <fullName evidence="8">DEAD/DEAH box helicase</fullName>
    </submittedName>
</protein>
<dbReference type="PANTHER" id="PTHR47963:SF7">
    <property type="entry name" value="ATP-DEPENDENT RNA HELICASE YFML-RELATED"/>
    <property type="match status" value="1"/>
</dbReference>
<dbReference type="PANTHER" id="PTHR47963">
    <property type="entry name" value="DEAD-BOX ATP-DEPENDENT RNA HELICASE 47, MITOCHONDRIAL"/>
    <property type="match status" value="1"/>
</dbReference>
<dbReference type="InterPro" id="IPR027417">
    <property type="entry name" value="P-loop_NTPase"/>
</dbReference>
<dbReference type="Proteomes" id="UP000190188">
    <property type="component" value="Unassembled WGS sequence"/>
</dbReference>
<evidence type="ECO:0000256" key="4">
    <source>
        <dbReference type="ARBA" id="ARBA00022840"/>
    </source>
</evidence>
<keyword evidence="2" id="KW-0378">Hydrolase</keyword>
<dbReference type="GO" id="GO:0005840">
    <property type="term" value="C:ribosome"/>
    <property type="evidence" value="ECO:0007669"/>
    <property type="project" value="TreeGrafter"/>
</dbReference>
<dbReference type="CDD" id="cd18787">
    <property type="entry name" value="SF2_C_DEAD"/>
    <property type="match status" value="1"/>
</dbReference>
<dbReference type="GO" id="GO:0005829">
    <property type="term" value="C:cytosol"/>
    <property type="evidence" value="ECO:0007669"/>
    <property type="project" value="TreeGrafter"/>
</dbReference>
<dbReference type="GO" id="GO:0033592">
    <property type="term" value="F:RNA strand annealing activity"/>
    <property type="evidence" value="ECO:0007669"/>
    <property type="project" value="TreeGrafter"/>
</dbReference>
<dbReference type="SUPFAM" id="SSF52540">
    <property type="entry name" value="P-loop containing nucleoside triphosphate hydrolases"/>
    <property type="match status" value="1"/>
</dbReference>
<dbReference type="RefSeq" id="WP_078497431.1">
    <property type="nucleotide sequence ID" value="NZ_MSZX01000002.1"/>
</dbReference>
<dbReference type="PROSITE" id="PS51192">
    <property type="entry name" value="HELICASE_ATP_BIND_1"/>
    <property type="match status" value="1"/>
</dbReference>
<dbReference type="SMART" id="SM00490">
    <property type="entry name" value="HELICc"/>
    <property type="match status" value="1"/>
</dbReference>
<evidence type="ECO:0000259" key="7">
    <source>
        <dbReference type="PROSITE" id="PS51194"/>
    </source>
</evidence>
<dbReference type="Pfam" id="PF00270">
    <property type="entry name" value="DEAD"/>
    <property type="match status" value="1"/>
</dbReference>
<dbReference type="CDD" id="cd00268">
    <property type="entry name" value="DEADc"/>
    <property type="match status" value="1"/>
</dbReference>
<dbReference type="InterPro" id="IPR014001">
    <property type="entry name" value="Helicase_ATP-bd"/>
</dbReference>
<dbReference type="GO" id="GO:0009409">
    <property type="term" value="P:response to cold"/>
    <property type="evidence" value="ECO:0007669"/>
    <property type="project" value="TreeGrafter"/>
</dbReference>
<accession>A0A1T2XK41</accession>
<evidence type="ECO:0000256" key="1">
    <source>
        <dbReference type="ARBA" id="ARBA00022741"/>
    </source>
</evidence>
<keyword evidence="3 8" id="KW-0347">Helicase</keyword>
<feature type="domain" description="Helicase C-terminal" evidence="7">
    <location>
        <begin position="214"/>
        <end position="372"/>
    </location>
</feature>
<dbReference type="OrthoDB" id="9805696at2"/>
<dbReference type="SMART" id="SM00487">
    <property type="entry name" value="DEXDc"/>
    <property type="match status" value="1"/>
</dbReference>
<evidence type="ECO:0000313" key="9">
    <source>
        <dbReference type="Proteomes" id="UP000190188"/>
    </source>
</evidence>
<dbReference type="InterPro" id="IPR001650">
    <property type="entry name" value="Helicase_C-like"/>
</dbReference>
<dbReference type="Gene3D" id="3.40.50.300">
    <property type="entry name" value="P-loop containing nucleotide triphosphate hydrolases"/>
    <property type="match status" value="2"/>
</dbReference>
<proteinExistence type="predicted"/>
<dbReference type="GO" id="GO:0003724">
    <property type="term" value="F:RNA helicase activity"/>
    <property type="evidence" value="ECO:0007669"/>
    <property type="project" value="TreeGrafter"/>
</dbReference>
<keyword evidence="4" id="KW-0067">ATP-binding</keyword>
<gene>
    <name evidence="8" type="ORF">BVG16_04870</name>
</gene>
<keyword evidence="9" id="KW-1185">Reference proteome</keyword>
<sequence length="440" mass="49487">MTTFKDLQVDSRLVAQLTTERIETPSKIQEAAIPVALEGKDVIAQSQTGTGKTLAYLIPMLQRIQPDLKQLQGLILAPTQELAMQIFREADNYGQTMGITVQSLIGGAASKRQLEKLKLHPQLIVGTPGRVLEMIRNRKVKMHEVRTITVDEVDQMFKLGAAGDTEAIFKTALRDRQLLFFSATMPAEVRDIADAWMREPVEIGIETDQKTSATIEHYYFETEERNKIDTLRRIVRLYKPKSAIVFVNDIASIAEWVAKLQYLGLSVEPLYGEADKQERANVLRRFREGQVQLLLATDVAARGLDIKELPMVINFDLPISSEHYVHRVGRTGRMGHQGMAISISTPREQFIIEKFNRQLGIHITPQAMYDGKVLSRESEDRPVRKPVAKPTHKSTTARAASKPTVQTAGNQKNSKSKLSRDKDRKNAGAPKWLKAKTDPK</sequence>
<organism evidence="8 9">
    <name type="scientific">Paenibacillus selenitireducens</name>
    <dbReference type="NCBI Taxonomy" id="1324314"/>
    <lineage>
        <taxon>Bacteria</taxon>
        <taxon>Bacillati</taxon>
        <taxon>Bacillota</taxon>
        <taxon>Bacilli</taxon>
        <taxon>Bacillales</taxon>
        <taxon>Paenibacillaceae</taxon>
        <taxon>Paenibacillus</taxon>
    </lineage>
</organism>
<reference evidence="8 9" key="1">
    <citation type="submission" date="2017-01" db="EMBL/GenBank/DDBJ databases">
        <title>Genome analysis of Paenibacillus selenitrireducens ES3-24.</title>
        <authorList>
            <person name="Xu D."/>
            <person name="Yao R."/>
            <person name="Zheng S."/>
        </authorList>
    </citation>
    <scope>NUCLEOTIDE SEQUENCE [LARGE SCALE GENOMIC DNA]</scope>
    <source>
        <strain evidence="8 9">ES3-24</strain>
    </source>
</reference>
<comment type="caution">
    <text evidence="8">The sequence shown here is derived from an EMBL/GenBank/DDBJ whole genome shotgun (WGS) entry which is preliminary data.</text>
</comment>
<dbReference type="STRING" id="1324314.BVG16_04870"/>
<feature type="domain" description="Helicase ATP-binding" evidence="6">
    <location>
        <begin position="33"/>
        <end position="203"/>
    </location>
</feature>